<sequence length="40" mass="4479">MIDQTFTALDASKDGFVSQAEVTALKQKALRSYDRAMSRK</sequence>
<gene>
    <name evidence="1" type="ORF">GCM10011529_07120</name>
</gene>
<protein>
    <recommendedName>
        <fullName evidence="3">EF-hand domain-containing protein</fullName>
    </recommendedName>
</protein>
<evidence type="ECO:0000313" key="2">
    <source>
        <dbReference type="Proteomes" id="UP000635071"/>
    </source>
</evidence>
<dbReference type="AlphaFoldDB" id="A0A916ZMP1"/>
<dbReference type="InterPro" id="IPR018247">
    <property type="entry name" value="EF_Hand_1_Ca_BS"/>
</dbReference>
<dbReference type="PROSITE" id="PS00018">
    <property type="entry name" value="EF_HAND_1"/>
    <property type="match status" value="1"/>
</dbReference>
<proteinExistence type="predicted"/>
<organism evidence="1 2">
    <name type="scientific">Sandarakinorhabdus glacialis</name>
    <dbReference type="NCBI Taxonomy" id="1614636"/>
    <lineage>
        <taxon>Bacteria</taxon>
        <taxon>Pseudomonadati</taxon>
        <taxon>Pseudomonadota</taxon>
        <taxon>Alphaproteobacteria</taxon>
        <taxon>Sphingomonadales</taxon>
        <taxon>Sphingosinicellaceae</taxon>
        <taxon>Sandarakinorhabdus</taxon>
    </lineage>
</organism>
<dbReference type="Proteomes" id="UP000635071">
    <property type="component" value="Unassembled WGS sequence"/>
</dbReference>
<reference evidence="1" key="1">
    <citation type="journal article" date="2014" name="Int. J. Syst. Evol. Microbiol.">
        <title>Complete genome sequence of Corynebacterium casei LMG S-19264T (=DSM 44701T), isolated from a smear-ripened cheese.</title>
        <authorList>
            <consortium name="US DOE Joint Genome Institute (JGI-PGF)"/>
            <person name="Walter F."/>
            <person name="Albersmeier A."/>
            <person name="Kalinowski J."/>
            <person name="Ruckert C."/>
        </authorList>
    </citation>
    <scope>NUCLEOTIDE SEQUENCE</scope>
    <source>
        <strain evidence="1">CGMCC 1.15519</strain>
    </source>
</reference>
<dbReference type="RefSeq" id="WP_188761553.1">
    <property type="nucleotide sequence ID" value="NZ_BMJM01000002.1"/>
</dbReference>
<dbReference type="EMBL" id="BMJM01000002">
    <property type="protein sequence ID" value="GGE03248.1"/>
    <property type="molecule type" value="Genomic_DNA"/>
</dbReference>
<keyword evidence="2" id="KW-1185">Reference proteome</keyword>
<name>A0A916ZMP1_9SPHN</name>
<reference evidence="1" key="2">
    <citation type="submission" date="2020-09" db="EMBL/GenBank/DDBJ databases">
        <authorList>
            <person name="Sun Q."/>
            <person name="Zhou Y."/>
        </authorList>
    </citation>
    <scope>NUCLEOTIDE SEQUENCE</scope>
    <source>
        <strain evidence="1">CGMCC 1.15519</strain>
    </source>
</reference>
<accession>A0A916ZMP1</accession>
<evidence type="ECO:0008006" key="3">
    <source>
        <dbReference type="Google" id="ProtNLM"/>
    </source>
</evidence>
<comment type="caution">
    <text evidence="1">The sequence shown here is derived from an EMBL/GenBank/DDBJ whole genome shotgun (WGS) entry which is preliminary data.</text>
</comment>
<evidence type="ECO:0000313" key="1">
    <source>
        <dbReference type="EMBL" id="GGE03248.1"/>
    </source>
</evidence>